<proteinExistence type="predicted"/>
<dbReference type="AlphaFoldDB" id="A0A448X5Z3"/>
<sequence length="65" mass="7522">MGIVRDFAVKRTFGAQCLFPLEALICRQARHVLKPGADQINRWLIPAWRGFEAAARLTRVWMRLV</sequence>
<evidence type="ECO:0000313" key="2">
    <source>
        <dbReference type="Proteomes" id="UP000784294"/>
    </source>
</evidence>
<keyword evidence="2" id="KW-1185">Reference proteome</keyword>
<organism evidence="1 2">
    <name type="scientific">Protopolystoma xenopodis</name>
    <dbReference type="NCBI Taxonomy" id="117903"/>
    <lineage>
        <taxon>Eukaryota</taxon>
        <taxon>Metazoa</taxon>
        <taxon>Spiralia</taxon>
        <taxon>Lophotrochozoa</taxon>
        <taxon>Platyhelminthes</taxon>
        <taxon>Monogenea</taxon>
        <taxon>Polyopisthocotylea</taxon>
        <taxon>Polystomatidea</taxon>
        <taxon>Polystomatidae</taxon>
        <taxon>Protopolystoma</taxon>
    </lineage>
</organism>
<reference evidence="1" key="1">
    <citation type="submission" date="2018-11" db="EMBL/GenBank/DDBJ databases">
        <authorList>
            <consortium name="Pathogen Informatics"/>
        </authorList>
    </citation>
    <scope>NUCLEOTIDE SEQUENCE</scope>
</reference>
<dbReference type="Proteomes" id="UP000784294">
    <property type="component" value="Unassembled WGS sequence"/>
</dbReference>
<dbReference type="EMBL" id="CAAALY010098535">
    <property type="protein sequence ID" value="VEL28892.1"/>
    <property type="molecule type" value="Genomic_DNA"/>
</dbReference>
<accession>A0A448X5Z3</accession>
<evidence type="ECO:0000313" key="1">
    <source>
        <dbReference type="EMBL" id="VEL28892.1"/>
    </source>
</evidence>
<comment type="caution">
    <text evidence="1">The sequence shown here is derived from an EMBL/GenBank/DDBJ whole genome shotgun (WGS) entry which is preliminary data.</text>
</comment>
<gene>
    <name evidence="1" type="ORF">PXEA_LOCUS22332</name>
</gene>
<name>A0A448X5Z3_9PLAT</name>
<protein>
    <submittedName>
        <fullName evidence="1">Uncharacterized protein</fullName>
    </submittedName>
</protein>